<keyword evidence="3" id="KW-1185">Reference proteome</keyword>
<dbReference type="AlphaFoldDB" id="A0A839QJL3"/>
<dbReference type="Proteomes" id="UP000550501">
    <property type="component" value="Unassembled WGS sequence"/>
</dbReference>
<evidence type="ECO:0000256" key="1">
    <source>
        <dbReference type="SAM" id="MobiDB-lite"/>
    </source>
</evidence>
<protein>
    <recommendedName>
        <fullName evidence="4">HNH domain-containing protein</fullName>
    </recommendedName>
</protein>
<reference evidence="2 3" key="1">
    <citation type="submission" date="2020-08" db="EMBL/GenBank/DDBJ databases">
        <title>The Agave Microbiome: Exploring the role of microbial communities in plant adaptations to desert environments.</title>
        <authorList>
            <person name="Partida-Martinez L.P."/>
        </authorList>
    </citation>
    <scope>NUCLEOTIDE SEQUENCE [LARGE SCALE GENOMIC DNA]</scope>
    <source>
        <strain evidence="2 3">AT2.18</strain>
    </source>
</reference>
<evidence type="ECO:0000313" key="2">
    <source>
        <dbReference type="EMBL" id="MBB2993402.1"/>
    </source>
</evidence>
<feature type="compositionally biased region" description="Polar residues" evidence="1">
    <location>
        <begin position="25"/>
        <end position="37"/>
    </location>
</feature>
<dbReference type="EMBL" id="JACHVU010000016">
    <property type="protein sequence ID" value="MBB2993402.1"/>
    <property type="molecule type" value="Genomic_DNA"/>
</dbReference>
<proteinExistence type="predicted"/>
<accession>A0A839QJL3</accession>
<evidence type="ECO:0008006" key="4">
    <source>
        <dbReference type="Google" id="ProtNLM"/>
    </source>
</evidence>
<gene>
    <name evidence="2" type="ORF">FHR72_004910</name>
</gene>
<sequence length="68" mass="7735">AGGETNIDDLAFACPADHRLLDTTGWTTAKNRSNQTEWIPPPDLDWGQRRTNSYHHPERYLLDGDDDP</sequence>
<comment type="caution">
    <text evidence="2">The sequence shown here is derived from an EMBL/GenBank/DDBJ whole genome shotgun (WGS) entry which is preliminary data.</text>
</comment>
<evidence type="ECO:0000313" key="3">
    <source>
        <dbReference type="Proteomes" id="UP000550501"/>
    </source>
</evidence>
<name>A0A839QJL3_MYCIR</name>
<feature type="region of interest" description="Disordered" evidence="1">
    <location>
        <begin position="25"/>
        <end position="51"/>
    </location>
</feature>
<feature type="non-terminal residue" evidence="2">
    <location>
        <position position="1"/>
    </location>
</feature>
<organism evidence="2 3">
    <name type="scientific">Mycolicibacterium iranicum</name>
    <name type="common">Mycobacterium iranicum</name>
    <dbReference type="NCBI Taxonomy" id="912594"/>
    <lineage>
        <taxon>Bacteria</taxon>
        <taxon>Bacillati</taxon>
        <taxon>Actinomycetota</taxon>
        <taxon>Actinomycetes</taxon>
        <taxon>Mycobacteriales</taxon>
        <taxon>Mycobacteriaceae</taxon>
        <taxon>Mycolicibacterium</taxon>
    </lineage>
</organism>